<organism evidence="1">
    <name type="scientific">Rhizophagus irregularis (strain DAOM 181602 / DAOM 197198 / MUCL 43194)</name>
    <name type="common">Arbuscular mycorrhizal fungus</name>
    <name type="synonym">Glomus intraradices</name>
    <dbReference type="NCBI Taxonomy" id="747089"/>
    <lineage>
        <taxon>Eukaryota</taxon>
        <taxon>Fungi</taxon>
        <taxon>Fungi incertae sedis</taxon>
        <taxon>Mucoromycota</taxon>
        <taxon>Glomeromycotina</taxon>
        <taxon>Glomeromycetes</taxon>
        <taxon>Glomerales</taxon>
        <taxon>Glomeraceae</taxon>
        <taxon>Rhizophagus</taxon>
    </lineage>
</organism>
<gene>
    <name evidence="1" type="ORF">GLOINDRAFT_21810</name>
</gene>
<evidence type="ECO:0000313" key="1">
    <source>
        <dbReference type="EMBL" id="ESA17418.1"/>
    </source>
</evidence>
<dbReference type="EMBL" id="KI280200">
    <property type="protein sequence ID" value="ESA17418.1"/>
    <property type="molecule type" value="Genomic_DNA"/>
</dbReference>
<accession>U9UFR1</accession>
<dbReference type="HOGENOM" id="CLU_2198324_0_0_1"/>
<dbReference type="AlphaFoldDB" id="U9UFR1"/>
<proteinExistence type="predicted"/>
<name>U9UFR1_RHIID</name>
<sequence>MFHFYSFCRNPTAIKVFDSLDAEFRRSQFPFKHFEDDNSKCHLFYFVFNERLLKFVFLFYMETRDLKSKSSKILDTISKELNTVKPRCTDILYTDKWSIPINFNYPIS</sequence>
<protein>
    <submittedName>
        <fullName evidence="1">Uncharacterized protein</fullName>
    </submittedName>
</protein>
<reference evidence="1" key="1">
    <citation type="submission" date="2013-07" db="EMBL/GenBank/DDBJ databases">
        <title>The genome of an arbuscular mycorrhizal fungus provides insights into the evolution of the oldest plant symbiosis.</title>
        <authorList>
            <consortium name="DOE Joint Genome Institute"/>
            <person name="Tisserant E."/>
            <person name="Malbreil M."/>
            <person name="Kuo A."/>
            <person name="Kohler A."/>
            <person name="Symeonidi A."/>
            <person name="Balestrini R."/>
            <person name="Charron P."/>
            <person name="Duensing N."/>
            <person name="Frei-dit-Frey N."/>
            <person name="Gianinazzi-Pearson V."/>
            <person name="Gilbert B."/>
            <person name="Handa Y."/>
            <person name="Hijri M."/>
            <person name="Kaul R."/>
            <person name="Kawaguchi M."/>
            <person name="Krajinski F."/>
            <person name="Lammers P."/>
            <person name="Lapierre D."/>
            <person name="Masclaux F.G."/>
            <person name="Murat C."/>
            <person name="Morin E."/>
            <person name="Ndikumana S."/>
            <person name="Pagni M."/>
            <person name="Petitpierre D."/>
            <person name="Requena N."/>
            <person name="Rosikiewicz P."/>
            <person name="Riley R."/>
            <person name="Saito K."/>
            <person name="San Clemente H."/>
            <person name="Shapiro H."/>
            <person name="van Tuinen D."/>
            <person name="Becard G."/>
            <person name="Bonfante P."/>
            <person name="Paszkowski U."/>
            <person name="Shachar-Hill Y."/>
            <person name="Young J.P."/>
            <person name="Sanders I.R."/>
            <person name="Henrissat B."/>
            <person name="Rensing S.A."/>
            <person name="Grigoriev I.V."/>
            <person name="Corradi N."/>
            <person name="Roux C."/>
            <person name="Martin F."/>
        </authorList>
    </citation>
    <scope>NUCLEOTIDE SEQUENCE</scope>
    <source>
        <strain evidence="1">DAOM 197198</strain>
    </source>
</reference>